<name>A0A6F9DAG3_9ASCI</name>
<evidence type="ECO:0000256" key="5">
    <source>
        <dbReference type="ARBA" id="ARBA00022792"/>
    </source>
</evidence>
<organism evidence="14">
    <name type="scientific">Phallusia mammillata</name>
    <dbReference type="NCBI Taxonomy" id="59560"/>
    <lineage>
        <taxon>Eukaryota</taxon>
        <taxon>Metazoa</taxon>
        <taxon>Chordata</taxon>
        <taxon>Tunicata</taxon>
        <taxon>Ascidiacea</taxon>
        <taxon>Phlebobranchia</taxon>
        <taxon>Ascidiidae</taxon>
        <taxon>Phallusia</taxon>
    </lineage>
</organism>
<evidence type="ECO:0000256" key="4">
    <source>
        <dbReference type="ARBA" id="ARBA00022692"/>
    </source>
</evidence>
<dbReference type="Pfam" id="PF02046">
    <property type="entry name" value="COX6A"/>
    <property type="match status" value="1"/>
</dbReference>
<keyword evidence="9 12" id="KW-0496">Mitochondrion</keyword>
<accession>A0A6F9DAG3</accession>
<evidence type="ECO:0000313" key="14">
    <source>
        <dbReference type="EMBL" id="CAB3233250.1"/>
    </source>
</evidence>
<keyword evidence="6" id="KW-0809">Transit peptide</keyword>
<dbReference type="InterPro" id="IPR018507">
    <property type="entry name" value="Cyt_c_oxidase_su6a_CS"/>
</dbReference>
<dbReference type="PROSITE" id="PS01329">
    <property type="entry name" value="COX6A"/>
    <property type="match status" value="1"/>
</dbReference>
<evidence type="ECO:0000256" key="7">
    <source>
        <dbReference type="ARBA" id="ARBA00022989"/>
    </source>
</evidence>
<dbReference type="EMBL" id="LR784138">
    <property type="protein sequence ID" value="CAB3233250.1"/>
    <property type="molecule type" value="mRNA"/>
</dbReference>
<dbReference type="SUPFAM" id="SSF81411">
    <property type="entry name" value="Mitochondrial cytochrome c oxidase subunit VIa"/>
    <property type="match status" value="1"/>
</dbReference>
<protein>
    <recommendedName>
        <fullName evidence="12">Cytochrome c oxidase subunit</fullName>
    </recommendedName>
    <alternativeName>
        <fullName evidence="12">Cytochrome c oxidase polypeptide VIa</fullName>
    </alternativeName>
</protein>
<comment type="similarity">
    <text evidence="3 11">Belongs to the cytochrome c oxidase subunit 6A family.</text>
</comment>
<evidence type="ECO:0000256" key="2">
    <source>
        <dbReference type="ARBA" id="ARBA00004673"/>
    </source>
</evidence>
<evidence type="ECO:0000256" key="1">
    <source>
        <dbReference type="ARBA" id="ARBA00004434"/>
    </source>
</evidence>
<dbReference type="UniPathway" id="UPA00705"/>
<reference evidence="14" key="1">
    <citation type="submission" date="2020-04" db="EMBL/GenBank/DDBJ databases">
        <authorList>
            <person name="Neveu A P."/>
        </authorList>
    </citation>
    <scope>NUCLEOTIDE SEQUENCE</scope>
    <source>
        <tissue evidence="14">Whole embryo</tissue>
    </source>
</reference>
<dbReference type="InterPro" id="IPR001349">
    <property type="entry name" value="Cyt_c_oxidase_su6a"/>
</dbReference>
<dbReference type="PANTHER" id="PTHR11504">
    <property type="entry name" value="CYTOCHROME C OXIDASE POLYPEPTIDE VIA"/>
    <property type="match status" value="1"/>
</dbReference>
<gene>
    <name evidence="14" type="primary">Cox6a2</name>
</gene>
<keyword evidence="8" id="KW-0560">Oxidoreductase</keyword>
<comment type="subcellular location">
    <subcellularLocation>
        <location evidence="1">Mitochondrion inner membrane</location>
        <topology evidence="1">Single-pass membrane protein</topology>
    </subcellularLocation>
</comment>
<evidence type="ECO:0000256" key="9">
    <source>
        <dbReference type="ARBA" id="ARBA00023128"/>
    </source>
</evidence>
<sequence length="111" mass="12733">MAYILRQKVVVPMLQNVRNSSGKSAESLQKTHTLMRTLSFTAVPMAVGLAAVNAYMLEQKHKSHHRKEYAPYAHLTIRTKAFPWGDGNHSLFHNKKTQWTPGVGYEEDWYC</sequence>
<dbReference type="AlphaFoldDB" id="A0A6F9DAG3"/>
<evidence type="ECO:0000256" key="11">
    <source>
        <dbReference type="RuleBase" id="RU004396"/>
    </source>
</evidence>
<keyword evidence="5 12" id="KW-0999">Mitochondrion inner membrane</keyword>
<dbReference type="GO" id="GO:0016491">
    <property type="term" value="F:oxidoreductase activity"/>
    <property type="evidence" value="ECO:0007669"/>
    <property type="project" value="UniProtKB-KW"/>
</dbReference>
<evidence type="ECO:0000256" key="12">
    <source>
        <dbReference type="RuleBase" id="RU004397"/>
    </source>
</evidence>
<evidence type="ECO:0000256" key="8">
    <source>
        <dbReference type="ARBA" id="ARBA00023002"/>
    </source>
</evidence>
<comment type="pathway">
    <text evidence="2">Energy metabolism; oxidative phosphorylation.</text>
</comment>
<evidence type="ECO:0000256" key="13">
    <source>
        <dbReference type="SAM" id="Phobius"/>
    </source>
</evidence>
<dbReference type="GO" id="GO:0005743">
    <property type="term" value="C:mitochondrial inner membrane"/>
    <property type="evidence" value="ECO:0007669"/>
    <property type="project" value="UniProtKB-SubCell"/>
</dbReference>
<evidence type="ECO:0000256" key="3">
    <source>
        <dbReference type="ARBA" id="ARBA00005553"/>
    </source>
</evidence>
<keyword evidence="7 13" id="KW-1133">Transmembrane helix</keyword>
<evidence type="ECO:0000256" key="10">
    <source>
        <dbReference type="ARBA" id="ARBA00023136"/>
    </source>
</evidence>
<dbReference type="GO" id="GO:0030234">
    <property type="term" value="F:enzyme regulator activity"/>
    <property type="evidence" value="ECO:0007669"/>
    <property type="project" value="TreeGrafter"/>
</dbReference>
<dbReference type="Gene3D" id="4.10.95.10">
    <property type="entry name" value="Cytochrome c oxidase, subunit VIa"/>
    <property type="match status" value="1"/>
</dbReference>
<dbReference type="GO" id="GO:0006123">
    <property type="term" value="P:mitochondrial electron transport, cytochrome c to oxygen"/>
    <property type="evidence" value="ECO:0007669"/>
    <property type="project" value="TreeGrafter"/>
</dbReference>
<keyword evidence="4 13" id="KW-0812">Transmembrane</keyword>
<evidence type="ECO:0000256" key="6">
    <source>
        <dbReference type="ARBA" id="ARBA00022946"/>
    </source>
</evidence>
<keyword evidence="10 12" id="KW-0472">Membrane</keyword>
<dbReference type="PANTHER" id="PTHR11504:SF0">
    <property type="entry name" value="CYTOCHROME C OXIDASE SUBUNIT"/>
    <property type="match status" value="1"/>
</dbReference>
<feature type="transmembrane region" description="Helical" evidence="13">
    <location>
        <begin position="38"/>
        <end position="57"/>
    </location>
</feature>
<dbReference type="InterPro" id="IPR036418">
    <property type="entry name" value="Cyt_c_oxidase_su6a_sf"/>
</dbReference>
<proteinExistence type="evidence at transcript level"/>